<dbReference type="InterPro" id="IPR013233">
    <property type="entry name" value="PIG-X/PBN1"/>
</dbReference>
<dbReference type="AlphaFoldDB" id="A0A2R6PIB4"/>
<dbReference type="OrthoDB" id="5546453at2759"/>
<dbReference type="OMA" id="CELIVIE"/>
<evidence type="ECO:0000256" key="7">
    <source>
        <dbReference type="ARBA" id="ARBA00022989"/>
    </source>
</evidence>
<dbReference type="PANTHER" id="PTHR28650:SF1">
    <property type="entry name" value="PHOSPHATIDYLINOSITOL-GLYCAN BIOSYNTHESIS CLASS X PROTEIN"/>
    <property type="match status" value="1"/>
</dbReference>
<evidence type="ECO:0000313" key="10">
    <source>
        <dbReference type="EMBL" id="PSR91616.1"/>
    </source>
</evidence>
<evidence type="ECO:0000256" key="9">
    <source>
        <dbReference type="ARBA" id="ARBA00023180"/>
    </source>
</evidence>
<dbReference type="GO" id="GO:0006506">
    <property type="term" value="P:GPI anchor biosynthetic process"/>
    <property type="evidence" value="ECO:0007669"/>
    <property type="project" value="UniProtKB-UniPathway"/>
</dbReference>
<sequence>MKVGKLQMKIFMLVGIQLTFIAGIGSCMHTSLVSNEGGECNSNSDVETFSSFDKYITELYCKKHDSLLDSDFENFIANELALGLLSFQPDSTPELPGHLCKIIIVERLPSGIFADPFELQQLLQRSVFTDAAVFGDTNLELLSIVSNWSVVEVHVNVGPNILSRDGNGLKLNNELPLHVLYQLFSLSWQRLISQIFRHLH</sequence>
<dbReference type="Gramene" id="PSR91616">
    <property type="protein sequence ID" value="PSR91616"/>
    <property type="gene ID" value="CEY00_Acc29023"/>
</dbReference>
<dbReference type="STRING" id="1590841.A0A2R6PIB4"/>
<evidence type="ECO:0000256" key="1">
    <source>
        <dbReference type="ARBA" id="ARBA00004389"/>
    </source>
</evidence>
<evidence type="ECO:0000256" key="6">
    <source>
        <dbReference type="ARBA" id="ARBA00022824"/>
    </source>
</evidence>
<dbReference type="Pfam" id="PF08320">
    <property type="entry name" value="PIG-X"/>
    <property type="match status" value="1"/>
</dbReference>
<gene>
    <name evidence="10" type="ORF">CEY00_Acc29023</name>
</gene>
<accession>A0A2R6PIB4</accession>
<keyword evidence="8" id="KW-0472">Membrane</keyword>
<keyword evidence="7" id="KW-1133">Transmembrane helix</keyword>
<protein>
    <submittedName>
        <fullName evidence="10">Phosphatidylinositol-glycan biosynthesis class X protein</fullName>
    </submittedName>
</protein>
<proteinExistence type="inferred from homology"/>
<dbReference type="PROSITE" id="PS51257">
    <property type="entry name" value="PROKAR_LIPOPROTEIN"/>
    <property type="match status" value="1"/>
</dbReference>
<dbReference type="InterPro" id="IPR040039">
    <property type="entry name" value="PIGX"/>
</dbReference>
<comment type="caution">
    <text evidence="10">The sequence shown here is derived from an EMBL/GenBank/DDBJ whole genome shotgun (WGS) entry which is preliminary data.</text>
</comment>
<reference evidence="11" key="2">
    <citation type="journal article" date="2018" name="BMC Genomics">
        <title>A manually annotated Actinidia chinensis var. chinensis (kiwifruit) genome highlights the challenges associated with draft genomes and gene prediction in plants.</title>
        <authorList>
            <person name="Pilkington S.M."/>
            <person name="Crowhurst R."/>
            <person name="Hilario E."/>
            <person name="Nardozza S."/>
            <person name="Fraser L."/>
            <person name="Peng Y."/>
            <person name="Gunaseelan K."/>
            <person name="Simpson R."/>
            <person name="Tahir J."/>
            <person name="Deroles S.C."/>
            <person name="Templeton K."/>
            <person name="Luo Z."/>
            <person name="Davy M."/>
            <person name="Cheng C."/>
            <person name="McNeilage M."/>
            <person name="Scaglione D."/>
            <person name="Liu Y."/>
            <person name="Zhang Q."/>
            <person name="Datson P."/>
            <person name="De Silva N."/>
            <person name="Gardiner S.E."/>
            <person name="Bassett H."/>
            <person name="Chagne D."/>
            <person name="McCallum J."/>
            <person name="Dzierzon H."/>
            <person name="Deng C."/>
            <person name="Wang Y.Y."/>
            <person name="Barron L."/>
            <person name="Manako K."/>
            <person name="Bowen J."/>
            <person name="Foster T.M."/>
            <person name="Erridge Z.A."/>
            <person name="Tiffin H."/>
            <person name="Waite C.N."/>
            <person name="Davies K.M."/>
            <person name="Grierson E.P."/>
            <person name="Laing W.A."/>
            <person name="Kirk R."/>
            <person name="Chen X."/>
            <person name="Wood M."/>
            <person name="Montefiori M."/>
            <person name="Brummell D.A."/>
            <person name="Schwinn K.E."/>
            <person name="Catanach A."/>
            <person name="Fullerton C."/>
            <person name="Li D."/>
            <person name="Meiyalaghan S."/>
            <person name="Nieuwenhuizen N."/>
            <person name="Read N."/>
            <person name="Prakash R."/>
            <person name="Hunter D."/>
            <person name="Zhang H."/>
            <person name="McKenzie M."/>
            <person name="Knabel M."/>
            <person name="Harris A."/>
            <person name="Allan A.C."/>
            <person name="Gleave A."/>
            <person name="Chen A."/>
            <person name="Janssen B.J."/>
            <person name="Plunkett B."/>
            <person name="Ampomah-Dwamena C."/>
            <person name="Voogd C."/>
            <person name="Leif D."/>
            <person name="Lafferty D."/>
            <person name="Souleyre E.J.F."/>
            <person name="Varkonyi-Gasic E."/>
            <person name="Gambi F."/>
            <person name="Hanley J."/>
            <person name="Yao J.L."/>
            <person name="Cheung J."/>
            <person name="David K.M."/>
            <person name="Warren B."/>
            <person name="Marsh K."/>
            <person name="Snowden K.C."/>
            <person name="Lin-Wang K."/>
            <person name="Brian L."/>
            <person name="Martinez-Sanchez M."/>
            <person name="Wang M."/>
            <person name="Ileperuma N."/>
            <person name="Macnee N."/>
            <person name="Campin R."/>
            <person name="McAtee P."/>
            <person name="Drummond R.S.M."/>
            <person name="Espley R.V."/>
            <person name="Ireland H.S."/>
            <person name="Wu R."/>
            <person name="Atkinson R.G."/>
            <person name="Karunairetnam S."/>
            <person name="Bulley S."/>
            <person name="Chunkath S."/>
            <person name="Hanley Z."/>
            <person name="Storey R."/>
            <person name="Thrimawithana A.H."/>
            <person name="Thomson S."/>
            <person name="David C."/>
            <person name="Testolin R."/>
            <person name="Huang H."/>
            <person name="Hellens R.P."/>
            <person name="Schaffer R.J."/>
        </authorList>
    </citation>
    <scope>NUCLEOTIDE SEQUENCE [LARGE SCALE GENOMIC DNA]</scope>
    <source>
        <strain evidence="11">cv. Red5</strain>
    </source>
</reference>
<evidence type="ECO:0000256" key="2">
    <source>
        <dbReference type="ARBA" id="ARBA00004687"/>
    </source>
</evidence>
<dbReference type="Proteomes" id="UP000241394">
    <property type="component" value="Chromosome LG25"/>
</dbReference>
<evidence type="ECO:0000256" key="8">
    <source>
        <dbReference type="ARBA" id="ARBA00023136"/>
    </source>
</evidence>
<comment type="similarity">
    <text evidence="3">Belongs to the PIGX family.</text>
</comment>
<dbReference type="UniPathway" id="UPA00196"/>
<keyword evidence="6" id="KW-0256">Endoplasmic reticulum</keyword>
<comment type="subcellular location">
    <subcellularLocation>
        <location evidence="1">Endoplasmic reticulum membrane</location>
        <topology evidence="1">Single-pass membrane protein</topology>
    </subcellularLocation>
</comment>
<dbReference type="EMBL" id="NKQK01000025">
    <property type="protein sequence ID" value="PSR91616.1"/>
    <property type="molecule type" value="Genomic_DNA"/>
</dbReference>
<comment type="pathway">
    <text evidence="2">Glycolipid biosynthesis; glycosylphosphatidylinositol-anchor biosynthesis.</text>
</comment>
<organism evidence="10 11">
    <name type="scientific">Actinidia chinensis var. chinensis</name>
    <name type="common">Chinese soft-hair kiwi</name>
    <dbReference type="NCBI Taxonomy" id="1590841"/>
    <lineage>
        <taxon>Eukaryota</taxon>
        <taxon>Viridiplantae</taxon>
        <taxon>Streptophyta</taxon>
        <taxon>Embryophyta</taxon>
        <taxon>Tracheophyta</taxon>
        <taxon>Spermatophyta</taxon>
        <taxon>Magnoliopsida</taxon>
        <taxon>eudicotyledons</taxon>
        <taxon>Gunneridae</taxon>
        <taxon>Pentapetalae</taxon>
        <taxon>asterids</taxon>
        <taxon>Ericales</taxon>
        <taxon>Actinidiaceae</taxon>
        <taxon>Actinidia</taxon>
    </lineage>
</organism>
<keyword evidence="5" id="KW-0812">Transmembrane</keyword>
<evidence type="ECO:0000256" key="3">
    <source>
        <dbReference type="ARBA" id="ARBA00010345"/>
    </source>
</evidence>
<dbReference type="GO" id="GO:0005789">
    <property type="term" value="C:endoplasmic reticulum membrane"/>
    <property type="evidence" value="ECO:0007669"/>
    <property type="project" value="UniProtKB-SubCell"/>
</dbReference>
<name>A0A2R6PIB4_ACTCC</name>
<keyword evidence="9" id="KW-0325">Glycoprotein</keyword>
<evidence type="ECO:0000256" key="5">
    <source>
        <dbReference type="ARBA" id="ARBA00022692"/>
    </source>
</evidence>
<dbReference type="InParanoid" id="A0A2R6PIB4"/>
<keyword evidence="11" id="KW-1185">Reference proteome</keyword>
<reference evidence="10 11" key="1">
    <citation type="submission" date="2017-07" db="EMBL/GenBank/DDBJ databases">
        <title>An improved, manually edited Actinidia chinensis var. chinensis (kiwifruit) genome highlights the challenges associated with draft genomes and gene prediction in plants.</title>
        <authorList>
            <person name="Pilkington S."/>
            <person name="Crowhurst R."/>
            <person name="Hilario E."/>
            <person name="Nardozza S."/>
            <person name="Fraser L."/>
            <person name="Peng Y."/>
            <person name="Gunaseelan K."/>
            <person name="Simpson R."/>
            <person name="Tahir J."/>
            <person name="Deroles S."/>
            <person name="Templeton K."/>
            <person name="Luo Z."/>
            <person name="Davy M."/>
            <person name="Cheng C."/>
            <person name="Mcneilage M."/>
            <person name="Scaglione D."/>
            <person name="Liu Y."/>
            <person name="Zhang Q."/>
            <person name="Datson P."/>
            <person name="De Silva N."/>
            <person name="Gardiner S."/>
            <person name="Bassett H."/>
            <person name="Chagne D."/>
            <person name="Mccallum J."/>
            <person name="Dzierzon H."/>
            <person name="Deng C."/>
            <person name="Wang Y.-Y."/>
            <person name="Barron N."/>
            <person name="Manako K."/>
            <person name="Bowen J."/>
            <person name="Foster T."/>
            <person name="Erridge Z."/>
            <person name="Tiffin H."/>
            <person name="Waite C."/>
            <person name="Davies K."/>
            <person name="Grierson E."/>
            <person name="Laing W."/>
            <person name="Kirk R."/>
            <person name="Chen X."/>
            <person name="Wood M."/>
            <person name="Montefiori M."/>
            <person name="Brummell D."/>
            <person name="Schwinn K."/>
            <person name="Catanach A."/>
            <person name="Fullerton C."/>
            <person name="Li D."/>
            <person name="Meiyalaghan S."/>
            <person name="Nieuwenhuizen N."/>
            <person name="Read N."/>
            <person name="Prakash R."/>
            <person name="Hunter D."/>
            <person name="Zhang H."/>
            <person name="Mckenzie M."/>
            <person name="Knabel M."/>
            <person name="Harris A."/>
            <person name="Allan A."/>
            <person name="Chen A."/>
            <person name="Janssen B."/>
            <person name="Plunkett B."/>
            <person name="Dwamena C."/>
            <person name="Voogd C."/>
            <person name="Leif D."/>
            <person name="Lafferty D."/>
            <person name="Souleyre E."/>
            <person name="Varkonyi-Gasic E."/>
            <person name="Gambi F."/>
            <person name="Hanley J."/>
            <person name="Yao J.-L."/>
            <person name="Cheung J."/>
            <person name="David K."/>
            <person name="Warren B."/>
            <person name="Marsh K."/>
            <person name="Snowden K."/>
            <person name="Lin-Wang K."/>
            <person name="Brian L."/>
            <person name="Martinez-Sanchez M."/>
            <person name="Wang M."/>
            <person name="Ileperuma N."/>
            <person name="Macnee N."/>
            <person name="Campin R."/>
            <person name="Mcatee P."/>
            <person name="Drummond R."/>
            <person name="Espley R."/>
            <person name="Ireland H."/>
            <person name="Wu R."/>
            <person name="Atkinson R."/>
            <person name="Karunairetnam S."/>
            <person name="Bulley S."/>
            <person name="Chunkath S."/>
            <person name="Hanley Z."/>
            <person name="Storey R."/>
            <person name="Thrimawithana A."/>
            <person name="Thomson S."/>
            <person name="David C."/>
            <person name="Testolin R."/>
        </authorList>
    </citation>
    <scope>NUCLEOTIDE SEQUENCE [LARGE SCALE GENOMIC DNA]</scope>
    <source>
        <strain evidence="11">cv. Red5</strain>
        <tissue evidence="10">Young leaf</tissue>
    </source>
</reference>
<keyword evidence="4" id="KW-0337">GPI-anchor biosynthesis</keyword>
<evidence type="ECO:0000256" key="4">
    <source>
        <dbReference type="ARBA" id="ARBA00022502"/>
    </source>
</evidence>
<evidence type="ECO:0000313" key="11">
    <source>
        <dbReference type="Proteomes" id="UP000241394"/>
    </source>
</evidence>
<dbReference type="PANTHER" id="PTHR28650">
    <property type="entry name" value="PHOSPHATIDYLINOSITOL-GLYCAN BIOSYNTHESIS CLASS X PROTEIN"/>
    <property type="match status" value="1"/>
</dbReference>